<proteinExistence type="predicted"/>
<dbReference type="PANTHER" id="PTHR42935:SF1">
    <property type="entry name" value="SLR0930 PROTEIN"/>
    <property type="match status" value="1"/>
</dbReference>
<dbReference type="AlphaFoldDB" id="K1RKL0"/>
<dbReference type="PANTHER" id="PTHR42935">
    <property type="entry name" value="SLR0930 PROTEIN"/>
    <property type="match status" value="1"/>
</dbReference>
<reference evidence="1" key="1">
    <citation type="journal article" date="2013" name="Environ. Microbiol.">
        <title>Microbiota from the distal guts of lean and obese adolescents exhibit partial functional redundancy besides clear differences in community structure.</title>
        <authorList>
            <person name="Ferrer M."/>
            <person name="Ruiz A."/>
            <person name="Lanza F."/>
            <person name="Haange S.B."/>
            <person name="Oberbach A."/>
            <person name="Till H."/>
            <person name="Bargiela R."/>
            <person name="Campoy C."/>
            <person name="Segura M.T."/>
            <person name="Richter M."/>
            <person name="von Bergen M."/>
            <person name="Seifert J."/>
            <person name="Suarez A."/>
        </authorList>
    </citation>
    <scope>NUCLEOTIDE SEQUENCE</scope>
</reference>
<comment type="caution">
    <text evidence="1">The sequence shown here is derived from an EMBL/GenBank/DDBJ whole genome shotgun (WGS) entry which is preliminary data.</text>
</comment>
<gene>
    <name evidence="1" type="ORF">LEA_18544</name>
</gene>
<sequence>VNGRAKNIAIYATSNRRHLVKESFADRDGDDVHIQDTMQELTSLSARFGLQITFSRPDKNLYSGIVVELAKKYGINMPEDKLIMKAEAHALRAGGRSPRTARQFIEYLAYKQDAEKE</sequence>
<protein>
    <submittedName>
        <fullName evidence="1">ATPase (AAA+ superfamily)</fullName>
    </submittedName>
</protein>
<organism evidence="1">
    <name type="scientific">human gut metagenome</name>
    <dbReference type="NCBI Taxonomy" id="408170"/>
    <lineage>
        <taxon>unclassified sequences</taxon>
        <taxon>metagenomes</taxon>
        <taxon>organismal metagenomes</taxon>
    </lineage>
</organism>
<feature type="non-terminal residue" evidence="1">
    <location>
        <position position="1"/>
    </location>
</feature>
<dbReference type="Pfam" id="PF05673">
    <property type="entry name" value="DUF815"/>
    <property type="match status" value="1"/>
</dbReference>
<dbReference type="InterPro" id="IPR008533">
    <property type="entry name" value="DUF815"/>
</dbReference>
<dbReference type="EMBL" id="AJWY01012727">
    <property type="protein sequence ID" value="EKC49142.1"/>
    <property type="molecule type" value="Genomic_DNA"/>
</dbReference>
<evidence type="ECO:0000313" key="1">
    <source>
        <dbReference type="EMBL" id="EKC49142.1"/>
    </source>
</evidence>
<name>K1RKL0_9ZZZZ</name>
<accession>K1RKL0</accession>